<dbReference type="AlphaFoldDB" id="A0A151SZ10"/>
<protein>
    <submittedName>
        <fullName evidence="2">Retrovirus-related Pol polyprotein from transposon TNT 1-94</fullName>
    </submittedName>
</protein>
<evidence type="ECO:0000313" key="2">
    <source>
        <dbReference type="EMBL" id="KYP60023.1"/>
    </source>
</evidence>
<dbReference type="GO" id="GO:0015074">
    <property type="term" value="P:DNA integration"/>
    <property type="evidence" value="ECO:0007669"/>
    <property type="project" value="InterPro"/>
</dbReference>
<dbReference type="Gene3D" id="3.30.420.10">
    <property type="entry name" value="Ribonuclease H-like superfamily/Ribonuclease H"/>
    <property type="match status" value="1"/>
</dbReference>
<dbReference type="InterPro" id="IPR001584">
    <property type="entry name" value="Integrase_cat-core"/>
</dbReference>
<keyword evidence="3" id="KW-1185">Reference proteome</keyword>
<dbReference type="Pfam" id="PF25597">
    <property type="entry name" value="SH3_retrovirus"/>
    <property type="match status" value="1"/>
</dbReference>
<evidence type="ECO:0000313" key="3">
    <source>
        <dbReference type="Proteomes" id="UP000075243"/>
    </source>
</evidence>
<dbReference type="GO" id="GO:0003676">
    <property type="term" value="F:nucleic acid binding"/>
    <property type="evidence" value="ECO:0007669"/>
    <property type="project" value="InterPro"/>
</dbReference>
<dbReference type="Gramene" id="C.cajan_15033.t">
    <property type="protein sequence ID" value="C.cajan_15033.t.cds1"/>
    <property type="gene ID" value="C.cajan_15033"/>
</dbReference>
<dbReference type="SUPFAM" id="SSF53098">
    <property type="entry name" value="Ribonuclease H-like"/>
    <property type="match status" value="1"/>
</dbReference>
<dbReference type="PANTHER" id="PTHR42648">
    <property type="entry name" value="TRANSPOSASE, PUTATIVE-RELATED"/>
    <property type="match status" value="1"/>
</dbReference>
<dbReference type="PANTHER" id="PTHR42648:SF18">
    <property type="entry name" value="RETROTRANSPOSON, UNCLASSIFIED-LIKE PROTEIN"/>
    <property type="match status" value="1"/>
</dbReference>
<dbReference type="PROSITE" id="PS50994">
    <property type="entry name" value="INTEGRASE"/>
    <property type="match status" value="1"/>
</dbReference>
<proteinExistence type="predicted"/>
<name>A0A151SZ10_CAJCA</name>
<evidence type="ECO:0000259" key="1">
    <source>
        <dbReference type="PROSITE" id="PS50994"/>
    </source>
</evidence>
<dbReference type="EMBL" id="CM003612">
    <property type="protein sequence ID" value="KYP60023.1"/>
    <property type="molecule type" value="Genomic_DNA"/>
</dbReference>
<gene>
    <name evidence="2" type="ORF">KK1_015470</name>
</gene>
<dbReference type="InterPro" id="IPR012337">
    <property type="entry name" value="RNaseH-like_sf"/>
</dbReference>
<accession>A0A151SZ10</accession>
<organism evidence="2 3">
    <name type="scientific">Cajanus cajan</name>
    <name type="common">Pigeon pea</name>
    <name type="synonym">Cajanus indicus</name>
    <dbReference type="NCBI Taxonomy" id="3821"/>
    <lineage>
        <taxon>Eukaryota</taxon>
        <taxon>Viridiplantae</taxon>
        <taxon>Streptophyta</taxon>
        <taxon>Embryophyta</taxon>
        <taxon>Tracheophyta</taxon>
        <taxon>Spermatophyta</taxon>
        <taxon>Magnoliopsida</taxon>
        <taxon>eudicotyledons</taxon>
        <taxon>Gunneridae</taxon>
        <taxon>Pentapetalae</taxon>
        <taxon>rosids</taxon>
        <taxon>fabids</taxon>
        <taxon>Fabales</taxon>
        <taxon>Fabaceae</taxon>
        <taxon>Papilionoideae</taxon>
        <taxon>50 kb inversion clade</taxon>
        <taxon>NPAAA clade</taxon>
        <taxon>indigoferoid/millettioid clade</taxon>
        <taxon>Phaseoleae</taxon>
        <taxon>Cajanus</taxon>
    </lineage>
</organism>
<dbReference type="InterPro" id="IPR057670">
    <property type="entry name" value="SH3_retrovirus"/>
</dbReference>
<sequence>MTWVYFLKIKSEVFGIFKKFKALVEKQSGKQIKALRSDRGKEYTSREFDKFCEDEGIERQLTVAYTPQQNGVSERKNHTVMEMARLMLKEKGLPNTFWAEAVYTAVYLLIRCPTKVVRDKTPIEAWSGKKPSAKHLRVFGSICYIHVPDEKRHKLEDKTVRGIFLGYNSQSKGYRVYNLQTKKLTISRDIEVDENATWNWEEERIEKKTLYMPMSQPTTSSLEDNNQDIFISPESPRIVPQQEEPSPELVVDDDLVFFLRLDSLIACVEIFIFVCWFCASQS</sequence>
<feature type="domain" description="Integrase catalytic" evidence="1">
    <location>
        <begin position="1"/>
        <end position="130"/>
    </location>
</feature>
<dbReference type="Proteomes" id="UP000075243">
    <property type="component" value="Chromosome 10"/>
</dbReference>
<dbReference type="InterPro" id="IPR036397">
    <property type="entry name" value="RNaseH_sf"/>
</dbReference>
<reference evidence="2 3" key="1">
    <citation type="journal article" date="2012" name="Nat. Biotechnol.">
        <title>Draft genome sequence of pigeonpea (Cajanus cajan), an orphan legume crop of resource-poor farmers.</title>
        <authorList>
            <person name="Varshney R.K."/>
            <person name="Chen W."/>
            <person name="Li Y."/>
            <person name="Bharti A.K."/>
            <person name="Saxena R.K."/>
            <person name="Schlueter J.A."/>
            <person name="Donoghue M.T."/>
            <person name="Azam S."/>
            <person name="Fan G."/>
            <person name="Whaley A.M."/>
            <person name="Farmer A.D."/>
            <person name="Sheridan J."/>
            <person name="Iwata A."/>
            <person name="Tuteja R."/>
            <person name="Penmetsa R.V."/>
            <person name="Wu W."/>
            <person name="Upadhyaya H.D."/>
            <person name="Yang S.P."/>
            <person name="Shah T."/>
            <person name="Saxena K.B."/>
            <person name="Michael T."/>
            <person name="McCombie W.R."/>
            <person name="Yang B."/>
            <person name="Zhang G."/>
            <person name="Yang H."/>
            <person name="Wang J."/>
            <person name="Spillane C."/>
            <person name="Cook D.R."/>
            <person name="May G.D."/>
            <person name="Xu X."/>
            <person name="Jackson S.A."/>
        </authorList>
    </citation>
    <scope>NUCLEOTIDE SEQUENCE [LARGE SCALE GENOMIC DNA]</scope>
    <source>
        <strain evidence="3">cv. Asha</strain>
    </source>
</reference>
<dbReference type="InterPro" id="IPR039537">
    <property type="entry name" value="Retrotran_Ty1/copia-like"/>
</dbReference>